<dbReference type="GeneID" id="54478964"/>
<keyword evidence="3" id="KW-1185">Reference proteome</keyword>
<evidence type="ECO:0000313" key="3">
    <source>
        <dbReference type="Proteomes" id="UP000799767"/>
    </source>
</evidence>
<dbReference type="CDD" id="cd01846">
    <property type="entry name" value="fatty_acyltransferase_like"/>
    <property type="match status" value="1"/>
</dbReference>
<organism evidence="2 3">
    <name type="scientific">Neohortaea acidophila</name>
    <dbReference type="NCBI Taxonomy" id="245834"/>
    <lineage>
        <taxon>Eukaryota</taxon>
        <taxon>Fungi</taxon>
        <taxon>Dikarya</taxon>
        <taxon>Ascomycota</taxon>
        <taxon>Pezizomycotina</taxon>
        <taxon>Dothideomycetes</taxon>
        <taxon>Dothideomycetidae</taxon>
        <taxon>Mycosphaerellales</taxon>
        <taxon>Teratosphaeriaceae</taxon>
        <taxon>Neohortaea</taxon>
    </lineage>
</organism>
<dbReference type="OrthoDB" id="1600564at2759"/>
<dbReference type="RefSeq" id="XP_033592424.1">
    <property type="nucleotide sequence ID" value="XM_033737962.1"/>
</dbReference>
<evidence type="ECO:0000256" key="1">
    <source>
        <dbReference type="ARBA" id="ARBA00022801"/>
    </source>
</evidence>
<name>A0A6A6Q0R6_9PEZI</name>
<reference evidence="2" key="1">
    <citation type="journal article" date="2020" name="Stud. Mycol.">
        <title>101 Dothideomycetes genomes: a test case for predicting lifestyles and emergence of pathogens.</title>
        <authorList>
            <person name="Haridas S."/>
            <person name="Albert R."/>
            <person name="Binder M."/>
            <person name="Bloem J."/>
            <person name="Labutti K."/>
            <person name="Salamov A."/>
            <person name="Andreopoulos B."/>
            <person name="Baker S."/>
            <person name="Barry K."/>
            <person name="Bills G."/>
            <person name="Bluhm B."/>
            <person name="Cannon C."/>
            <person name="Castanera R."/>
            <person name="Culley D."/>
            <person name="Daum C."/>
            <person name="Ezra D."/>
            <person name="Gonzalez J."/>
            <person name="Henrissat B."/>
            <person name="Kuo A."/>
            <person name="Liang C."/>
            <person name="Lipzen A."/>
            <person name="Lutzoni F."/>
            <person name="Magnuson J."/>
            <person name="Mondo S."/>
            <person name="Nolan M."/>
            <person name="Ohm R."/>
            <person name="Pangilinan J."/>
            <person name="Park H.-J."/>
            <person name="Ramirez L."/>
            <person name="Alfaro M."/>
            <person name="Sun H."/>
            <person name="Tritt A."/>
            <person name="Yoshinaga Y."/>
            <person name="Zwiers L.-H."/>
            <person name="Turgeon B."/>
            <person name="Goodwin S."/>
            <person name="Spatafora J."/>
            <person name="Crous P."/>
            <person name="Grigoriev I."/>
        </authorList>
    </citation>
    <scope>NUCLEOTIDE SEQUENCE</scope>
    <source>
        <strain evidence="2">CBS 113389</strain>
    </source>
</reference>
<dbReference type="InterPro" id="IPR001087">
    <property type="entry name" value="GDSL"/>
</dbReference>
<dbReference type="AlphaFoldDB" id="A0A6A6Q0R6"/>
<accession>A0A6A6Q0R6</accession>
<gene>
    <name evidence="2" type="ORF">BDY17DRAFT_338602</name>
</gene>
<dbReference type="Proteomes" id="UP000799767">
    <property type="component" value="Unassembled WGS sequence"/>
</dbReference>
<dbReference type="InterPro" id="IPR036514">
    <property type="entry name" value="SGNH_hydro_sf"/>
</dbReference>
<dbReference type="Gene3D" id="3.40.50.1110">
    <property type="entry name" value="SGNH hydrolase"/>
    <property type="match status" value="1"/>
</dbReference>
<keyword evidence="1" id="KW-0378">Hydrolase</keyword>
<dbReference type="PANTHER" id="PTHR45648">
    <property type="entry name" value="GDSL LIPASE/ACYLHYDROLASE FAMILY PROTEIN (AFU_ORTHOLOGUE AFUA_4G14700)"/>
    <property type="match status" value="1"/>
</dbReference>
<evidence type="ECO:0008006" key="4">
    <source>
        <dbReference type="Google" id="ProtNLM"/>
    </source>
</evidence>
<protein>
    <recommendedName>
        <fullName evidence="4">Carbohydrate esterase family 16 protein</fullName>
    </recommendedName>
</protein>
<dbReference type="EMBL" id="MU001633">
    <property type="protein sequence ID" value="KAF2485855.1"/>
    <property type="molecule type" value="Genomic_DNA"/>
</dbReference>
<dbReference type="Pfam" id="PF00657">
    <property type="entry name" value="Lipase_GDSL"/>
    <property type="match status" value="1"/>
</dbReference>
<dbReference type="InterPro" id="IPR051058">
    <property type="entry name" value="GDSL_Est/Lipase"/>
</dbReference>
<dbReference type="PANTHER" id="PTHR45648:SF85">
    <property type="entry name" value="A, PUTATIVE (AFU_ORTHOLOGUE AFUA_2G10760)-RELATED"/>
    <property type="match status" value="1"/>
</dbReference>
<sequence>MEQVEERVQAAFASWHGVNHLIAFGDSYTTTGFRVNGEQPRPANPFGNPQYPGLTTSNGPNWIDFLTTTYNDTFVKTVNFAFGGATVDQAIIPQFLPAIKSFKDQLFDFYLPHYSAAPVSFPWKASDTLFTFFFGINDVHTAILKPTPGASTAQILTTAVARYAAFIDVVYHSGARNFLFINVPPVERAPTVTIKGAAEVHAHAEAIVQWNRDVSALTTNLTTTYPDVTTFLFDANSLFNQVMDEPCSYEETCALEDTSASCEQYIRNNPATWYSKDPACRYAVDHYFWLNMLHPTFRIHNVTAKLIAQQLR</sequence>
<dbReference type="GO" id="GO:0016788">
    <property type="term" value="F:hydrolase activity, acting on ester bonds"/>
    <property type="evidence" value="ECO:0007669"/>
    <property type="project" value="InterPro"/>
</dbReference>
<evidence type="ECO:0000313" key="2">
    <source>
        <dbReference type="EMBL" id="KAF2485855.1"/>
    </source>
</evidence>
<proteinExistence type="predicted"/>
<dbReference type="SUPFAM" id="SSF52266">
    <property type="entry name" value="SGNH hydrolase"/>
    <property type="match status" value="1"/>
</dbReference>